<comment type="similarity">
    <text evidence="2">Belongs to the WhiB family.</text>
</comment>
<evidence type="ECO:0000259" key="11">
    <source>
        <dbReference type="PROSITE" id="PS51674"/>
    </source>
</evidence>
<dbReference type="InterPro" id="IPR003482">
    <property type="entry name" value="Whib"/>
</dbReference>
<dbReference type="GO" id="GO:0045454">
    <property type="term" value="P:cell redox homeostasis"/>
    <property type="evidence" value="ECO:0007669"/>
    <property type="project" value="TreeGrafter"/>
</dbReference>
<evidence type="ECO:0000313" key="14">
    <source>
        <dbReference type="EMBL" id="CAB4743928.1"/>
    </source>
</evidence>
<dbReference type="EMBL" id="CAFAAT010000012">
    <property type="protein sequence ID" value="CAB4799167.1"/>
    <property type="molecule type" value="Genomic_DNA"/>
</dbReference>
<evidence type="ECO:0000256" key="4">
    <source>
        <dbReference type="ARBA" id="ARBA00022723"/>
    </source>
</evidence>
<evidence type="ECO:0000313" key="19">
    <source>
        <dbReference type="EMBL" id="CAB5010557.1"/>
    </source>
</evidence>
<evidence type="ECO:0000256" key="2">
    <source>
        <dbReference type="ARBA" id="ARBA00006597"/>
    </source>
</evidence>
<dbReference type="GO" id="GO:0003677">
    <property type="term" value="F:DNA binding"/>
    <property type="evidence" value="ECO:0007669"/>
    <property type="project" value="UniProtKB-KW"/>
</dbReference>
<evidence type="ECO:0000256" key="7">
    <source>
        <dbReference type="ARBA" id="ARBA00023015"/>
    </source>
</evidence>
<dbReference type="EMBL" id="CAFBOI010000014">
    <property type="protein sequence ID" value="CAB4972633.1"/>
    <property type="molecule type" value="Genomic_DNA"/>
</dbReference>
<organism evidence="13">
    <name type="scientific">freshwater metagenome</name>
    <dbReference type="NCBI Taxonomy" id="449393"/>
    <lineage>
        <taxon>unclassified sequences</taxon>
        <taxon>metagenomes</taxon>
        <taxon>ecological metagenomes</taxon>
    </lineage>
</organism>
<keyword evidence="4" id="KW-0479">Metal-binding</keyword>
<evidence type="ECO:0000313" key="16">
    <source>
        <dbReference type="EMBL" id="CAB4799167.1"/>
    </source>
</evidence>
<reference evidence="13" key="1">
    <citation type="submission" date="2020-05" db="EMBL/GenBank/DDBJ databases">
        <authorList>
            <person name="Chiriac C."/>
            <person name="Salcher M."/>
            <person name="Ghai R."/>
            <person name="Kavagutti S V."/>
        </authorList>
    </citation>
    <scope>NUCLEOTIDE SEQUENCE</scope>
</reference>
<keyword evidence="5" id="KW-0408">Iron</keyword>
<evidence type="ECO:0000313" key="13">
    <source>
        <dbReference type="EMBL" id="CAB4665305.1"/>
    </source>
</evidence>
<keyword evidence="7" id="KW-0805">Transcription regulation</keyword>
<dbReference type="EMBL" id="CAFBQT010000043">
    <property type="protein sequence ID" value="CAB5062713.1"/>
    <property type="molecule type" value="Genomic_DNA"/>
</dbReference>
<comment type="cofactor">
    <cofactor evidence="1">
        <name>[4Fe-4S] cluster</name>
        <dbReference type="ChEBI" id="CHEBI:49883"/>
    </cofactor>
</comment>
<dbReference type="GO" id="GO:0045892">
    <property type="term" value="P:negative regulation of DNA-templated transcription"/>
    <property type="evidence" value="ECO:0007669"/>
    <property type="project" value="TreeGrafter"/>
</dbReference>
<evidence type="ECO:0000313" key="12">
    <source>
        <dbReference type="EMBL" id="CAB4587992.1"/>
    </source>
</evidence>
<dbReference type="PROSITE" id="PS51674">
    <property type="entry name" value="4FE4S_WBL"/>
    <property type="match status" value="1"/>
</dbReference>
<dbReference type="EMBL" id="CAEZUF010000022">
    <property type="protein sequence ID" value="CAB4587992.1"/>
    <property type="molecule type" value="Genomic_DNA"/>
</dbReference>
<evidence type="ECO:0000313" key="17">
    <source>
        <dbReference type="EMBL" id="CAB4945250.1"/>
    </source>
</evidence>
<dbReference type="GO" id="GO:0051539">
    <property type="term" value="F:4 iron, 4 sulfur cluster binding"/>
    <property type="evidence" value="ECO:0007669"/>
    <property type="project" value="UniProtKB-KW"/>
</dbReference>
<keyword evidence="9" id="KW-1015">Disulfide bond</keyword>
<dbReference type="AlphaFoldDB" id="A0A6J6LXW7"/>
<dbReference type="EMBL" id="CAFBPL010000016">
    <property type="protein sequence ID" value="CAB5010557.1"/>
    <property type="molecule type" value="Genomic_DNA"/>
</dbReference>
<evidence type="ECO:0000256" key="9">
    <source>
        <dbReference type="ARBA" id="ARBA00023157"/>
    </source>
</evidence>
<keyword evidence="6" id="KW-0411">Iron-sulfur</keyword>
<keyword evidence="8" id="KW-0238">DNA-binding</keyword>
<evidence type="ECO:0000313" key="18">
    <source>
        <dbReference type="EMBL" id="CAB4972633.1"/>
    </source>
</evidence>
<evidence type="ECO:0000256" key="6">
    <source>
        <dbReference type="ARBA" id="ARBA00023014"/>
    </source>
</evidence>
<dbReference type="Pfam" id="PF02467">
    <property type="entry name" value="Whib"/>
    <property type="match status" value="1"/>
</dbReference>
<dbReference type="EMBL" id="CAFAAE010000035">
    <property type="protein sequence ID" value="CAB4788540.1"/>
    <property type="molecule type" value="Genomic_DNA"/>
</dbReference>
<keyword evidence="3" id="KW-0004">4Fe-4S</keyword>
<dbReference type="EMBL" id="CAFBNI010000050">
    <property type="protein sequence ID" value="CAB4945250.1"/>
    <property type="molecule type" value="Genomic_DNA"/>
</dbReference>
<dbReference type="PANTHER" id="PTHR38839:SF2">
    <property type="entry name" value="TRANSCRIPTIONAL REGULATOR WHIB7-RELATED"/>
    <property type="match status" value="1"/>
</dbReference>
<accession>A0A6J6LXW7</accession>
<name>A0A6J6LXW7_9ZZZZ</name>
<dbReference type="GO" id="GO:0047134">
    <property type="term" value="F:protein-disulfide reductase [NAD(P)H] activity"/>
    <property type="evidence" value="ECO:0007669"/>
    <property type="project" value="TreeGrafter"/>
</dbReference>
<evidence type="ECO:0000256" key="8">
    <source>
        <dbReference type="ARBA" id="ARBA00023125"/>
    </source>
</evidence>
<dbReference type="EMBL" id="CAEZWY010000015">
    <property type="protein sequence ID" value="CAB4665305.1"/>
    <property type="molecule type" value="Genomic_DNA"/>
</dbReference>
<keyword evidence="10" id="KW-0804">Transcription</keyword>
<evidence type="ECO:0000256" key="1">
    <source>
        <dbReference type="ARBA" id="ARBA00001966"/>
    </source>
</evidence>
<gene>
    <name evidence="12" type="ORF">UFOPK1791_00378</name>
    <name evidence="13" type="ORF">UFOPK2312_00253</name>
    <name evidence="14" type="ORF">UFOPK2802_00729</name>
    <name evidence="15" type="ORF">UFOPK2982_00380</name>
    <name evidence="16" type="ORF">UFOPK3083_00237</name>
    <name evidence="17" type="ORF">UFOPK3783_00541</name>
    <name evidence="18" type="ORF">UFOPK3948_00243</name>
    <name evidence="19" type="ORF">UFOPK4113_00265</name>
    <name evidence="20" type="ORF">UFOPK4355_00476</name>
</gene>
<evidence type="ECO:0000256" key="10">
    <source>
        <dbReference type="ARBA" id="ARBA00023163"/>
    </source>
</evidence>
<sequence length="132" mass="14090">MTVLFSELLIPGWAEGENAKIGLDAVTGNYGSTYGESAATALPCHNTDPETFFSDKPAEISYAKALCGDCPMRRACLEGALSRQEPIGVWGGELFEDGKVIAAKRMPGRPKNIVESTSVEVDFAELMESVAS</sequence>
<dbReference type="InterPro" id="IPR034768">
    <property type="entry name" value="4FE4S_WBL"/>
</dbReference>
<dbReference type="HAMAP" id="MF_01479">
    <property type="entry name" value="WhiB"/>
    <property type="match status" value="1"/>
</dbReference>
<evidence type="ECO:0000313" key="15">
    <source>
        <dbReference type="EMBL" id="CAB4788540.1"/>
    </source>
</evidence>
<evidence type="ECO:0000313" key="20">
    <source>
        <dbReference type="EMBL" id="CAB5062713.1"/>
    </source>
</evidence>
<evidence type="ECO:0000256" key="5">
    <source>
        <dbReference type="ARBA" id="ARBA00023004"/>
    </source>
</evidence>
<evidence type="ECO:0000256" key="3">
    <source>
        <dbReference type="ARBA" id="ARBA00022485"/>
    </source>
</evidence>
<dbReference type="GO" id="GO:0046872">
    <property type="term" value="F:metal ion binding"/>
    <property type="evidence" value="ECO:0007669"/>
    <property type="project" value="UniProtKB-KW"/>
</dbReference>
<dbReference type="PANTHER" id="PTHR38839">
    <property type="entry name" value="TRANSCRIPTIONAL REGULATOR WHID-RELATED"/>
    <property type="match status" value="1"/>
</dbReference>
<proteinExistence type="inferred from homology"/>
<protein>
    <submittedName>
        <fullName evidence="13">Unannotated protein</fullName>
    </submittedName>
</protein>
<dbReference type="EMBL" id="CAEZYX010000071">
    <property type="protein sequence ID" value="CAB4743928.1"/>
    <property type="molecule type" value="Genomic_DNA"/>
</dbReference>
<feature type="domain" description="4Fe-4S Wbl-type" evidence="11">
    <location>
        <begin position="43"/>
        <end position="100"/>
    </location>
</feature>